<evidence type="ECO:0000259" key="6">
    <source>
        <dbReference type="PROSITE" id="PS51383"/>
    </source>
</evidence>
<comment type="caution">
    <text evidence="7">The sequence shown here is derived from an EMBL/GenBank/DDBJ whole genome shotgun (WGS) entry which is preliminary data.</text>
</comment>
<dbReference type="OrthoDB" id="9806925at2"/>
<feature type="domain" description="YjeF C-terminal" evidence="6">
    <location>
        <begin position="1"/>
        <end position="228"/>
    </location>
</feature>
<dbReference type="GO" id="GO:0052855">
    <property type="term" value="F:ADP-dependent NAD(P)H-hydrate dehydratase activity"/>
    <property type="evidence" value="ECO:0007669"/>
    <property type="project" value="TreeGrafter"/>
</dbReference>
<dbReference type="NCBIfam" id="TIGR00196">
    <property type="entry name" value="yjeF_cterm"/>
    <property type="match status" value="1"/>
</dbReference>
<keyword evidence="1" id="KW-0547">Nucleotide-binding</keyword>
<dbReference type="InterPro" id="IPR029056">
    <property type="entry name" value="Ribokinase-like"/>
</dbReference>
<feature type="non-terminal residue" evidence="7">
    <location>
        <position position="1"/>
    </location>
</feature>
<evidence type="ECO:0000313" key="8">
    <source>
        <dbReference type="Proteomes" id="UP000255207"/>
    </source>
</evidence>
<accession>A0A370KZI4</accession>
<keyword evidence="4" id="KW-0520">NAD</keyword>
<proteinExistence type="predicted"/>
<dbReference type="EMBL" id="QQTP01000019">
    <property type="protein sequence ID" value="RDJ20413.1"/>
    <property type="molecule type" value="Genomic_DNA"/>
</dbReference>
<dbReference type="InterPro" id="IPR000631">
    <property type="entry name" value="CARKD"/>
</dbReference>
<dbReference type="GO" id="GO:0110051">
    <property type="term" value="P:metabolite repair"/>
    <property type="evidence" value="ECO:0007669"/>
    <property type="project" value="TreeGrafter"/>
</dbReference>
<dbReference type="CDD" id="cd01171">
    <property type="entry name" value="YXKO-related"/>
    <property type="match status" value="1"/>
</dbReference>
<evidence type="ECO:0000256" key="3">
    <source>
        <dbReference type="ARBA" id="ARBA00022857"/>
    </source>
</evidence>
<keyword evidence="3" id="KW-0521">NADP</keyword>
<gene>
    <name evidence="7" type="ORF">DWE98_25110</name>
</gene>
<keyword evidence="8" id="KW-1185">Reference proteome</keyword>
<evidence type="ECO:0000256" key="5">
    <source>
        <dbReference type="ARBA" id="ARBA00023239"/>
    </source>
</evidence>
<dbReference type="AlphaFoldDB" id="A0A370KZI4"/>
<reference evidence="8" key="1">
    <citation type="submission" date="2018-07" db="EMBL/GenBank/DDBJ databases">
        <authorList>
            <person name="Safronova V.I."/>
            <person name="Chirak E.R."/>
            <person name="Sazanova A.L."/>
        </authorList>
    </citation>
    <scope>NUCLEOTIDE SEQUENCE [LARGE SCALE GENOMIC DNA]</scope>
    <source>
        <strain evidence="8">RCAM04685</strain>
    </source>
</reference>
<evidence type="ECO:0000256" key="2">
    <source>
        <dbReference type="ARBA" id="ARBA00022840"/>
    </source>
</evidence>
<dbReference type="PANTHER" id="PTHR12592:SF0">
    <property type="entry name" value="ATP-DEPENDENT (S)-NAD(P)H-HYDRATE DEHYDRATASE"/>
    <property type="match status" value="1"/>
</dbReference>
<name>A0A370KZI4_9HYPH</name>
<evidence type="ECO:0000256" key="4">
    <source>
        <dbReference type="ARBA" id="ARBA00023027"/>
    </source>
</evidence>
<dbReference type="Pfam" id="PF01256">
    <property type="entry name" value="Carb_kinase"/>
    <property type="match status" value="1"/>
</dbReference>
<keyword evidence="2" id="KW-0067">ATP-binding</keyword>
<protein>
    <submittedName>
        <fullName evidence="7">NAD(P)H-hydrate dehydratase</fullName>
    </submittedName>
</protein>
<dbReference type="GO" id="GO:0052856">
    <property type="term" value="F:NAD(P)HX epimerase activity"/>
    <property type="evidence" value="ECO:0007669"/>
    <property type="project" value="TreeGrafter"/>
</dbReference>
<evidence type="ECO:0000256" key="1">
    <source>
        <dbReference type="ARBA" id="ARBA00022741"/>
    </source>
</evidence>
<dbReference type="PANTHER" id="PTHR12592">
    <property type="entry name" value="ATP-DEPENDENT (S)-NAD(P)H-HYDRATE DEHYDRATASE FAMILY MEMBER"/>
    <property type="match status" value="1"/>
</dbReference>
<sequence length="233" mass="23328">AGLATIACRPEALAAHAARGPDALMQRAVAEPAELEAMLAETRLGAVLAGPALGLDGVARQGVLAVLRSAVPAVFDADALTLLAARTRSLKRAITARGKPCVLTPHEGEFQRLFGALPEIVQAPSKLERARRAAAYAGAVIVLKGSDTVIAEPGGEAAINATGSSALATAGSGDVLGGLIAGLLAQGMPAFEAACAAVWLHGKAGETSGAGLIADDLPEAVRGIIAEELPRSP</sequence>
<organism evidence="7 8">
    <name type="scientific">Bosea caraganae</name>
    <dbReference type="NCBI Taxonomy" id="2763117"/>
    <lineage>
        <taxon>Bacteria</taxon>
        <taxon>Pseudomonadati</taxon>
        <taxon>Pseudomonadota</taxon>
        <taxon>Alphaproteobacteria</taxon>
        <taxon>Hyphomicrobiales</taxon>
        <taxon>Boseaceae</taxon>
        <taxon>Bosea</taxon>
    </lineage>
</organism>
<keyword evidence="5" id="KW-0456">Lyase</keyword>
<dbReference type="Gene3D" id="3.40.1190.20">
    <property type="match status" value="1"/>
</dbReference>
<dbReference type="SUPFAM" id="SSF53613">
    <property type="entry name" value="Ribokinase-like"/>
    <property type="match status" value="1"/>
</dbReference>
<dbReference type="PROSITE" id="PS51383">
    <property type="entry name" value="YJEF_C_3"/>
    <property type="match status" value="1"/>
</dbReference>
<dbReference type="GO" id="GO:0005524">
    <property type="term" value="F:ATP binding"/>
    <property type="evidence" value="ECO:0007669"/>
    <property type="project" value="UniProtKB-KW"/>
</dbReference>
<evidence type="ECO:0000313" key="7">
    <source>
        <dbReference type="EMBL" id="RDJ20413.1"/>
    </source>
</evidence>
<dbReference type="RefSeq" id="WP_114832052.1">
    <property type="nucleotide sequence ID" value="NZ_QQTP01000019.1"/>
</dbReference>
<dbReference type="Proteomes" id="UP000255207">
    <property type="component" value="Unassembled WGS sequence"/>
</dbReference>